<feature type="transmembrane region" description="Helical" evidence="1">
    <location>
        <begin position="326"/>
        <end position="346"/>
    </location>
</feature>
<dbReference type="InterPro" id="IPR046240">
    <property type="entry name" value="DUF6273"/>
</dbReference>
<gene>
    <name evidence="3" type="ORF">EZS28_038143</name>
</gene>
<keyword evidence="1" id="KW-1133">Transmembrane helix</keyword>
<keyword evidence="1" id="KW-0472">Membrane</keyword>
<name>A0A5J4U8T3_9EUKA</name>
<accession>A0A5J4U8T3</accession>
<dbReference type="Pfam" id="PF19789">
    <property type="entry name" value="DUF6273"/>
    <property type="match status" value="1"/>
</dbReference>
<protein>
    <recommendedName>
        <fullName evidence="2">DUF6273 domain-containing protein</fullName>
    </recommendedName>
</protein>
<feature type="non-terminal residue" evidence="3">
    <location>
        <position position="440"/>
    </location>
</feature>
<dbReference type="AlphaFoldDB" id="A0A5J4U8T3"/>
<evidence type="ECO:0000256" key="1">
    <source>
        <dbReference type="SAM" id="Phobius"/>
    </source>
</evidence>
<dbReference type="EMBL" id="SNRW01019487">
    <property type="protein sequence ID" value="KAA6366331.1"/>
    <property type="molecule type" value="Genomic_DNA"/>
</dbReference>
<sequence>MAAAVMFIGCTIDALDNPTSANLPSVPPVTTTPEPEYGVIKDANAHDLSEKFGVTSTGTTKVTDTLAQVHAYLIENPDAPDIEPGNYIELPGLTVQPDTNNEGAINGLTKVHVLVVGKNSFNGKNGNNTPHLVFQFKDALVERVMDVPSTPYKYTTSGMQKYLQTEFVEGLVSAGVSETYLWAPKRAMAQKYNSSNPTTEIDIITDTVWLPTVWEVFGGQENSPIAEGSTNQAVLAYYNTGDGTVKKARRTKTLSGGASTSWWLASPNDDEPVGVYAFAVSAGGGADRAVAYSGDGFDDLLVDTKNLKLPPPCGGREMEQDGQYDFFLFLFLFVFLCGEILLTACCGSRIKSVRYGTGFLIKAKPYTLLYPKQRAKGFGTIQDFWQNLYPITPHPFPQFLYALYTDLSESAVSAACNDNTGTGVWGDKRRQRSRFIGKIR</sequence>
<evidence type="ECO:0000259" key="2">
    <source>
        <dbReference type="Pfam" id="PF19789"/>
    </source>
</evidence>
<dbReference type="Proteomes" id="UP000324800">
    <property type="component" value="Unassembled WGS sequence"/>
</dbReference>
<reference evidence="3 4" key="1">
    <citation type="submission" date="2019-03" db="EMBL/GenBank/DDBJ databases">
        <title>Single cell metagenomics reveals metabolic interactions within the superorganism composed of flagellate Streblomastix strix and complex community of Bacteroidetes bacteria on its surface.</title>
        <authorList>
            <person name="Treitli S.C."/>
            <person name="Kolisko M."/>
            <person name="Husnik F."/>
            <person name="Keeling P."/>
            <person name="Hampl V."/>
        </authorList>
    </citation>
    <scope>NUCLEOTIDE SEQUENCE [LARGE SCALE GENOMIC DNA]</scope>
    <source>
        <strain evidence="3">ST1C</strain>
    </source>
</reference>
<comment type="caution">
    <text evidence="3">The sequence shown here is derived from an EMBL/GenBank/DDBJ whole genome shotgun (WGS) entry which is preliminary data.</text>
</comment>
<evidence type="ECO:0000313" key="4">
    <source>
        <dbReference type="Proteomes" id="UP000324800"/>
    </source>
</evidence>
<proteinExistence type="predicted"/>
<feature type="domain" description="DUF6273" evidence="2">
    <location>
        <begin position="149"/>
        <end position="295"/>
    </location>
</feature>
<organism evidence="3 4">
    <name type="scientific">Streblomastix strix</name>
    <dbReference type="NCBI Taxonomy" id="222440"/>
    <lineage>
        <taxon>Eukaryota</taxon>
        <taxon>Metamonada</taxon>
        <taxon>Preaxostyla</taxon>
        <taxon>Oxymonadida</taxon>
        <taxon>Streblomastigidae</taxon>
        <taxon>Streblomastix</taxon>
    </lineage>
</organism>
<evidence type="ECO:0000313" key="3">
    <source>
        <dbReference type="EMBL" id="KAA6366331.1"/>
    </source>
</evidence>
<keyword evidence="1" id="KW-0812">Transmembrane</keyword>